<proteinExistence type="inferred from homology"/>
<comment type="similarity">
    <text evidence="1">Belongs to the short-chain dehydrogenases/reductases (SDR) family.</text>
</comment>
<comment type="caution">
    <text evidence="3">The sequence shown here is derived from an EMBL/GenBank/DDBJ whole genome shotgun (WGS) entry which is preliminary data.</text>
</comment>
<gene>
    <name evidence="3" type="ORF">HNP84_007608</name>
</gene>
<dbReference type="InterPro" id="IPR002347">
    <property type="entry name" value="SDR_fam"/>
</dbReference>
<evidence type="ECO:0000256" key="1">
    <source>
        <dbReference type="ARBA" id="ARBA00006484"/>
    </source>
</evidence>
<protein>
    <submittedName>
        <fullName evidence="3">NAD(P)-dependent dehydrogenase (Short-subunit alcohol dehydrogenase family)</fullName>
    </submittedName>
</protein>
<dbReference type="AlphaFoldDB" id="A0A840PPA6"/>
<dbReference type="PANTHER" id="PTHR43008">
    <property type="entry name" value="BENZIL REDUCTASE"/>
    <property type="match status" value="1"/>
</dbReference>
<accession>A0A840PPA6</accession>
<evidence type="ECO:0000256" key="2">
    <source>
        <dbReference type="ARBA" id="ARBA00023002"/>
    </source>
</evidence>
<dbReference type="PANTHER" id="PTHR43008:SF4">
    <property type="entry name" value="CHAIN DEHYDROGENASE, PUTATIVE (AFU_ORTHOLOGUE AFUA_4G08710)-RELATED"/>
    <property type="match status" value="1"/>
</dbReference>
<dbReference type="EMBL" id="JACHGN010000020">
    <property type="protein sequence ID" value="MBB5137855.1"/>
    <property type="molecule type" value="Genomic_DNA"/>
</dbReference>
<dbReference type="InterPro" id="IPR036291">
    <property type="entry name" value="NAD(P)-bd_dom_sf"/>
</dbReference>
<evidence type="ECO:0000313" key="3">
    <source>
        <dbReference type="EMBL" id="MBB5137855.1"/>
    </source>
</evidence>
<dbReference type="RefSeq" id="WP_185054742.1">
    <property type="nucleotide sequence ID" value="NZ_BAABIX010000002.1"/>
</dbReference>
<evidence type="ECO:0000313" key="4">
    <source>
        <dbReference type="Proteomes" id="UP000578449"/>
    </source>
</evidence>
<sequence>MRIAWISGASSGIGAACLEAAPAEIGTIVGVARRAPASPRAAHLAADLARPRAWQDVAADVDARLAAADVEHAYFLHLAGGTAPLGPAVTADPAGYAEGFLLNAGSTIALGQAFLAACARHDVPGTLVVCSSPAASDVVPGLSQYGAAKAAVEHWLRIVAAELAAAPGIACRAIAVVPHAVDTPMVRGVMAEDPAAVPLAAYFGDLDRDGGLATPEQAAAHIWQAALDEGAPGSVIPVGARHLAADIPA</sequence>
<dbReference type="SUPFAM" id="SSF51735">
    <property type="entry name" value="NAD(P)-binding Rossmann-fold domains"/>
    <property type="match status" value="1"/>
</dbReference>
<name>A0A840PPA6_9ACTN</name>
<dbReference type="GO" id="GO:0050664">
    <property type="term" value="F:oxidoreductase activity, acting on NAD(P)H, oxygen as acceptor"/>
    <property type="evidence" value="ECO:0007669"/>
    <property type="project" value="TreeGrafter"/>
</dbReference>
<reference evidence="3 4" key="1">
    <citation type="submission" date="2020-08" db="EMBL/GenBank/DDBJ databases">
        <title>Genomic Encyclopedia of Type Strains, Phase IV (KMG-IV): sequencing the most valuable type-strain genomes for metagenomic binning, comparative biology and taxonomic classification.</title>
        <authorList>
            <person name="Goeker M."/>
        </authorList>
    </citation>
    <scope>NUCLEOTIDE SEQUENCE [LARGE SCALE GENOMIC DNA]</scope>
    <source>
        <strain evidence="3 4">DSM 45615</strain>
    </source>
</reference>
<dbReference type="Pfam" id="PF13561">
    <property type="entry name" value="adh_short_C2"/>
    <property type="match status" value="1"/>
</dbReference>
<dbReference type="PROSITE" id="PS00061">
    <property type="entry name" value="ADH_SHORT"/>
    <property type="match status" value="1"/>
</dbReference>
<dbReference type="PROSITE" id="PS51257">
    <property type="entry name" value="PROKAR_LIPOPROTEIN"/>
    <property type="match status" value="1"/>
</dbReference>
<organism evidence="3 4">
    <name type="scientific">Thermocatellispora tengchongensis</name>
    <dbReference type="NCBI Taxonomy" id="1073253"/>
    <lineage>
        <taxon>Bacteria</taxon>
        <taxon>Bacillati</taxon>
        <taxon>Actinomycetota</taxon>
        <taxon>Actinomycetes</taxon>
        <taxon>Streptosporangiales</taxon>
        <taxon>Streptosporangiaceae</taxon>
        <taxon>Thermocatellispora</taxon>
    </lineage>
</organism>
<keyword evidence="2" id="KW-0560">Oxidoreductase</keyword>
<dbReference type="Proteomes" id="UP000578449">
    <property type="component" value="Unassembled WGS sequence"/>
</dbReference>
<keyword evidence="4" id="KW-1185">Reference proteome</keyword>
<dbReference type="PRINTS" id="PR00081">
    <property type="entry name" value="GDHRDH"/>
</dbReference>
<dbReference type="InterPro" id="IPR020904">
    <property type="entry name" value="Sc_DH/Rdtase_CS"/>
</dbReference>
<dbReference type="Gene3D" id="3.40.50.720">
    <property type="entry name" value="NAD(P)-binding Rossmann-like Domain"/>
    <property type="match status" value="1"/>
</dbReference>